<feature type="transmembrane region" description="Helical" evidence="1">
    <location>
        <begin position="267"/>
        <end position="289"/>
    </location>
</feature>
<dbReference type="Proteomes" id="UP000255505">
    <property type="component" value="Chromosome I"/>
</dbReference>
<protein>
    <submittedName>
        <fullName evidence="2">Uncharacterized protein</fullName>
    </submittedName>
</protein>
<proteinExistence type="predicted"/>
<accession>A0A375IBU7</accession>
<organism evidence="2 3">
    <name type="scientific">Cupriavidus taiwanensis</name>
    <dbReference type="NCBI Taxonomy" id="164546"/>
    <lineage>
        <taxon>Bacteria</taxon>
        <taxon>Pseudomonadati</taxon>
        <taxon>Pseudomonadota</taxon>
        <taxon>Betaproteobacteria</taxon>
        <taxon>Burkholderiales</taxon>
        <taxon>Burkholderiaceae</taxon>
        <taxon>Cupriavidus</taxon>
    </lineage>
</organism>
<sequence>MQQQRGHAQPLQIVREVDFGELANAGVLGQDATRHALRPECIDQALGRHRLQPVETVERNRKLPEELRSVSGQCVADAVEDLQRNAIRVRLSPGHQWNRRGDQNRLRDARAAMPADVAHNLAAADGVSYQGRVLQIKRADQRGQIIGVRVDVIPAGRLIRTPVPAAIVRNDAEPALHEQEHLCIPSVSVSGPAVRENDRAASAPVLVEKPGTVRDSDVGHVLVCVWKVRRADTWKRSDDKGAAPLGGLQQTGVRKACDSRWRQAVEALLAAVAAVAAVTAVTAGISFVVERYPLETVAVTPQMAEAGEGDMGRRNHRAGPHDIVEHLLARVPGRTPFCLTT</sequence>
<dbReference type="AlphaFoldDB" id="A0A375IBU7"/>
<evidence type="ECO:0000256" key="1">
    <source>
        <dbReference type="SAM" id="Phobius"/>
    </source>
</evidence>
<evidence type="ECO:0000313" key="2">
    <source>
        <dbReference type="EMBL" id="SPK71550.1"/>
    </source>
</evidence>
<gene>
    <name evidence="2" type="ORF">CT19425_30774</name>
</gene>
<name>A0A375IBU7_9BURK</name>
<keyword evidence="1" id="KW-0472">Membrane</keyword>
<keyword evidence="1" id="KW-0812">Transmembrane</keyword>
<evidence type="ECO:0000313" key="3">
    <source>
        <dbReference type="Proteomes" id="UP000255505"/>
    </source>
</evidence>
<keyword evidence="1" id="KW-1133">Transmembrane helix</keyword>
<dbReference type="EMBL" id="LT991976">
    <property type="protein sequence ID" value="SPK71550.1"/>
    <property type="molecule type" value="Genomic_DNA"/>
</dbReference>
<reference evidence="2 3" key="1">
    <citation type="submission" date="2018-01" db="EMBL/GenBank/DDBJ databases">
        <authorList>
            <person name="Gaut B.S."/>
            <person name="Morton B.R."/>
            <person name="Clegg M.T."/>
            <person name="Duvall M.R."/>
        </authorList>
    </citation>
    <scope>NUCLEOTIDE SEQUENCE [LARGE SCALE GENOMIC DNA]</scope>
    <source>
        <strain evidence="2">Cupriavidus taiwanensis LMG 19425</strain>
    </source>
</reference>